<name>A0A5J5ES79_9PEZI</name>
<sequence length="264" mass="29266">MYDSLLFLHLPLLLQSQTPHPSLFSRPFNLSRIKAFAPVALLALRSGYCTFRCDNTSLWMLGVVVTKCGDCVTIAVLDSDASGLFDGVMVWTPTRLNASSSFPKQLRHVAAAASAAASASEMVPTTIATTVVTSAQKERNTVRRTVHVHKELPKPGHCFHWANGCDLEAGRGHPSCTHENRHDKEAYRLWQELMMHFLKEDTKWKTPVSADYPPPPNPLEVLKKNCSHLRSVPKVMAVGNPQSLVNGPFYFSVTGVRRKCILTT</sequence>
<evidence type="ECO:0000313" key="2">
    <source>
        <dbReference type="EMBL" id="KAA8902238.1"/>
    </source>
</evidence>
<reference evidence="2 3" key="1">
    <citation type="submission" date="2019-09" db="EMBL/GenBank/DDBJ databases">
        <title>Draft genome of the ectomycorrhizal ascomycete Sphaerosporella brunnea.</title>
        <authorList>
            <consortium name="DOE Joint Genome Institute"/>
            <person name="Benucci G.M."/>
            <person name="Marozzi G."/>
            <person name="Antonielli L."/>
            <person name="Sanchez S."/>
            <person name="Marco P."/>
            <person name="Wang X."/>
            <person name="Falini L.B."/>
            <person name="Barry K."/>
            <person name="Haridas S."/>
            <person name="Lipzen A."/>
            <person name="Labutti K."/>
            <person name="Grigoriev I.V."/>
            <person name="Murat C."/>
            <person name="Martin F."/>
            <person name="Albertini E."/>
            <person name="Donnini D."/>
            <person name="Bonito G."/>
        </authorList>
    </citation>
    <scope>NUCLEOTIDE SEQUENCE [LARGE SCALE GENOMIC DNA]</scope>
    <source>
        <strain evidence="2 3">Sb_GMNB300</strain>
    </source>
</reference>
<protein>
    <submittedName>
        <fullName evidence="2">Uncharacterized protein</fullName>
    </submittedName>
</protein>
<accession>A0A5J5ES79</accession>
<dbReference type="InParanoid" id="A0A5J5ES79"/>
<comment type="caution">
    <text evidence="2">The sequence shown here is derived from an EMBL/GenBank/DDBJ whole genome shotgun (WGS) entry which is preliminary data.</text>
</comment>
<organism evidence="2 3">
    <name type="scientific">Sphaerosporella brunnea</name>
    <dbReference type="NCBI Taxonomy" id="1250544"/>
    <lineage>
        <taxon>Eukaryota</taxon>
        <taxon>Fungi</taxon>
        <taxon>Dikarya</taxon>
        <taxon>Ascomycota</taxon>
        <taxon>Pezizomycotina</taxon>
        <taxon>Pezizomycetes</taxon>
        <taxon>Pezizales</taxon>
        <taxon>Pyronemataceae</taxon>
        <taxon>Sphaerosporella</taxon>
    </lineage>
</organism>
<evidence type="ECO:0000256" key="1">
    <source>
        <dbReference type="SAM" id="SignalP"/>
    </source>
</evidence>
<dbReference type="EMBL" id="VXIS01000135">
    <property type="protein sequence ID" value="KAA8902238.1"/>
    <property type="molecule type" value="Genomic_DNA"/>
</dbReference>
<proteinExistence type="predicted"/>
<dbReference type="AlphaFoldDB" id="A0A5J5ES79"/>
<gene>
    <name evidence="2" type="ORF">FN846DRAFT_891563</name>
</gene>
<dbReference type="Proteomes" id="UP000326924">
    <property type="component" value="Unassembled WGS sequence"/>
</dbReference>
<feature type="signal peptide" evidence="1">
    <location>
        <begin position="1"/>
        <end position="16"/>
    </location>
</feature>
<keyword evidence="3" id="KW-1185">Reference proteome</keyword>
<evidence type="ECO:0000313" key="3">
    <source>
        <dbReference type="Proteomes" id="UP000326924"/>
    </source>
</evidence>
<keyword evidence="1" id="KW-0732">Signal</keyword>
<feature type="chain" id="PRO_5023811782" evidence="1">
    <location>
        <begin position="17"/>
        <end position="264"/>
    </location>
</feature>